<organism evidence="2 4">
    <name type="scientific">Testudinibacter aquarius</name>
    <dbReference type="NCBI Taxonomy" id="1524974"/>
    <lineage>
        <taxon>Bacteria</taxon>
        <taxon>Pseudomonadati</taxon>
        <taxon>Pseudomonadota</taxon>
        <taxon>Gammaproteobacteria</taxon>
        <taxon>Pasteurellales</taxon>
        <taxon>Pasteurellaceae</taxon>
        <taxon>Testudinibacter</taxon>
    </lineage>
</organism>
<gene>
    <name evidence="2" type="ORF">EDC16_105161</name>
    <name evidence="3" type="ORF">FHQ21_08265</name>
</gene>
<proteinExistence type="predicted"/>
<dbReference type="InterPro" id="IPR010982">
    <property type="entry name" value="Lambda_DNA-bd_dom_sf"/>
</dbReference>
<keyword evidence="5" id="KW-1185">Reference proteome</keyword>
<dbReference type="Gene3D" id="1.10.260.40">
    <property type="entry name" value="lambda repressor-like DNA-binding domains"/>
    <property type="match status" value="1"/>
</dbReference>
<dbReference type="SUPFAM" id="SSF47413">
    <property type="entry name" value="lambda repressor-like DNA-binding domains"/>
    <property type="match status" value="1"/>
</dbReference>
<dbReference type="Proteomes" id="UP000305526">
    <property type="component" value="Unassembled WGS sequence"/>
</dbReference>
<dbReference type="AlphaFoldDB" id="A0A4R3Y6K9"/>
<dbReference type="RefSeq" id="WP_132966727.1">
    <property type="nucleotide sequence ID" value="NZ_LEKL01000064.1"/>
</dbReference>
<evidence type="ECO:0000259" key="1">
    <source>
        <dbReference type="Pfam" id="PF07022"/>
    </source>
</evidence>
<evidence type="ECO:0000313" key="5">
    <source>
        <dbReference type="Proteomes" id="UP000305526"/>
    </source>
</evidence>
<dbReference type="GO" id="GO:0003677">
    <property type="term" value="F:DNA binding"/>
    <property type="evidence" value="ECO:0007669"/>
    <property type="project" value="InterPro"/>
</dbReference>
<dbReference type="Pfam" id="PF07022">
    <property type="entry name" value="Phage_CI_repr"/>
    <property type="match status" value="1"/>
</dbReference>
<evidence type="ECO:0000313" key="4">
    <source>
        <dbReference type="Proteomes" id="UP000294619"/>
    </source>
</evidence>
<accession>A0A4R3Y6K9</accession>
<name>A0A4R3Y6K9_9PAST</name>
<feature type="domain" description="Bacteriophage CI repressor N-terminal" evidence="1">
    <location>
        <begin position="9"/>
        <end position="68"/>
    </location>
</feature>
<dbReference type="Proteomes" id="UP000294619">
    <property type="component" value="Unassembled WGS sequence"/>
</dbReference>
<evidence type="ECO:0000313" key="3">
    <source>
        <dbReference type="EMBL" id="TNG91284.1"/>
    </source>
</evidence>
<reference evidence="2 4" key="1">
    <citation type="submission" date="2019-03" db="EMBL/GenBank/DDBJ databases">
        <title>Genomic Encyclopedia of Type Strains, Phase IV (KMG-IV): sequencing the most valuable type-strain genomes for metagenomic binning, comparative biology and taxonomic classification.</title>
        <authorList>
            <person name="Goeker M."/>
        </authorList>
    </citation>
    <scope>NUCLEOTIDE SEQUENCE [LARGE SCALE GENOMIC DNA]</scope>
    <source>
        <strain evidence="2 4">DSM 28140</strain>
    </source>
</reference>
<dbReference type="GO" id="GO:0045892">
    <property type="term" value="P:negative regulation of DNA-templated transcription"/>
    <property type="evidence" value="ECO:0007669"/>
    <property type="project" value="InterPro"/>
</dbReference>
<sequence length="130" mass="14180">MENLDVSSIIERMKETVRANSDKSLAEMIGVPSTNISNWRSRNSLPPEIYITFVKRWGLSLDWLLLGERKDELDAAERLALSAFRTLDDSKKLEAIGFLSGLGKSAVGGGVNQSAGGNVANMVAGNQKRK</sequence>
<comment type="caution">
    <text evidence="2">The sequence shown here is derived from an EMBL/GenBank/DDBJ whole genome shotgun (WGS) entry which is preliminary data.</text>
</comment>
<dbReference type="EMBL" id="VDGV01000070">
    <property type="protein sequence ID" value="TNG91284.1"/>
    <property type="molecule type" value="Genomic_DNA"/>
</dbReference>
<protein>
    <submittedName>
        <fullName evidence="2 3">Bacteriophage CI repressor</fullName>
    </submittedName>
</protein>
<reference evidence="3 5" key="2">
    <citation type="submission" date="2019-05" db="EMBL/GenBank/DDBJ databases">
        <title>Pasteurellaceae isolates from reptiles.</title>
        <authorList>
            <person name="Bojesen A.M."/>
            <person name="Lund E."/>
        </authorList>
    </citation>
    <scope>NUCLEOTIDE SEQUENCE [LARGE SCALE GENOMIC DNA]</scope>
    <source>
        <strain evidence="3 5">ELNT2x</strain>
    </source>
</reference>
<dbReference type="InterPro" id="IPR010744">
    <property type="entry name" value="Phage_CI_N"/>
</dbReference>
<evidence type="ECO:0000313" key="2">
    <source>
        <dbReference type="EMBL" id="TCV87242.1"/>
    </source>
</evidence>
<dbReference type="EMBL" id="SMCP01000005">
    <property type="protein sequence ID" value="TCV87242.1"/>
    <property type="molecule type" value="Genomic_DNA"/>
</dbReference>